<dbReference type="Proteomes" id="UP000218287">
    <property type="component" value="Chromosome"/>
</dbReference>
<dbReference type="AlphaFoldDB" id="A0A1Z4GNY8"/>
<accession>A0A1Z4GNY8</accession>
<sequence length="70" mass="7954">MYRIICIGLMALPAYFYNAEPSLASDKHVSIIANNSTSHSINTQINLVPWRIFSREDQTGDCLRHGKCRD</sequence>
<name>A0A1Z4GNY8_9CYAN</name>
<organism evidence="1 2">
    <name type="scientific">Anabaenopsis circularis NIES-21</name>
    <dbReference type="NCBI Taxonomy" id="1085406"/>
    <lineage>
        <taxon>Bacteria</taxon>
        <taxon>Bacillati</taxon>
        <taxon>Cyanobacteriota</taxon>
        <taxon>Cyanophyceae</taxon>
        <taxon>Nostocales</taxon>
        <taxon>Nodulariaceae</taxon>
        <taxon>Anabaenopsis</taxon>
    </lineage>
</organism>
<protein>
    <submittedName>
        <fullName evidence="1">Uncharacterized protein</fullName>
    </submittedName>
</protein>
<gene>
    <name evidence="1" type="ORF">NIES21_50920</name>
</gene>
<reference evidence="1 2" key="1">
    <citation type="submission" date="2017-06" db="EMBL/GenBank/DDBJ databases">
        <title>Genome sequencing of cyanobaciteial culture collection at National Institute for Environmental Studies (NIES).</title>
        <authorList>
            <person name="Hirose Y."/>
            <person name="Shimura Y."/>
            <person name="Fujisawa T."/>
            <person name="Nakamura Y."/>
            <person name="Kawachi M."/>
        </authorList>
    </citation>
    <scope>NUCLEOTIDE SEQUENCE [LARGE SCALE GENOMIC DNA]</scope>
    <source>
        <strain evidence="1 2">NIES-21</strain>
    </source>
</reference>
<keyword evidence="2" id="KW-1185">Reference proteome</keyword>
<evidence type="ECO:0000313" key="2">
    <source>
        <dbReference type="Proteomes" id="UP000218287"/>
    </source>
</evidence>
<evidence type="ECO:0000313" key="1">
    <source>
        <dbReference type="EMBL" id="BAY19232.1"/>
    </source>
</evidence>
<dbReference type="EMBL" id="AP018174">
    <property type="protein sequence ID" value="BAY19232.1"/>
    <property type="molecule type" value="Genomic_DNA"/>
</dbReference>
<proteinExistence type="predicted"/>